<dbReference type="PRINTS" id="PR00909">
    <property type="entry name" value="SPERMDNBNDNG"/>
</dbReference>
<dbReference type="AlphaFoldDB" id="A0A1T5IRV6"/>
<feature type="signal peptide" evidence="6">
    <location>
        <begin position="1"/>
        <end position="25"/>
    </location>
</feature>
<evidence type="ECO:0000256" key="6">
    <source>
        <dbReference type="SAM" id="SignalP"/>
    </source>
</evidence>
<dbReference type="PANTHER" id="PTHR30222:SF17">
    <property type="entry name" value="SPERMIDINE_PUTRESCINE-BINDING PERIPLASMIC PROTEIN"/>
    <property type="match status" value="1"/>
</dbReference>
<evidence type="ECO:0000313" key="7">
    <source>
        <dbReference type="EMBL" id="SKC41891.1"/>
    </source>
</evidence>
<evidence type="ECO:0000256" key="5">
    <source>
        <dbReference type="PIRSR" id="PIRSR019574-1"/>
    </source>
</evidence>
<dbReference type="GO" id="GO:0015846">
    <property type="term" value="P:polyamine transport"/>
    <property type="evidence" value="ECO:0007669"/>
    <property type="project" value="InterPro"/>
</dbReference>
<keyword evidence="4" id="KW-0574">Periplasm</keyword>
<dbReference type="Gene3D" id="3.40.190.10">
    <property type="entry name" value="Periplasmic binding protein-like II"/>
    <property type="match status" value="2"/>
</dbReference>
<dbReference type="Pfam" id="PF13416">
    <property type="entry name" value="SBP_bac_8"/>
    <property type="match status" value="1"/>
</dbReference>
<evidence type="ECO:0000256" key="3">
    <source>
        <dbReference type="ARBA" id="ARBA00022729"/>
    </source>
</evidence>
<gene>
    <name evidence="7" type="ORF">SAMN02194393_00682</name>
</gene>
<dbReference type="GO" id="GO:0019808">
    <property type="term" value="F:polyamine binding"/>
    <property type="evidence" value="ECO:0007669"/>
    <property type="project" value="InterPro"/>
</dbReference>
<reference evidence="8" key="1">
    <citation type="submission" date="2017-02" db="EMBL/GenBank/DDBJ databases">
        <authorList>
            <person name="Varghese N."/>
            <person name="Submissions S."/>
        </authorList>
    </citation>
    <scope>NUCLEOTIDE SEQUENCE [LARGE SCALE GENOMIC DNA]</scope>
    <source>
        <strain evidence="8">M1</strain>
    </source>
</reference>
<keyword evidence="3 6" id="KW-0732">Signal</keyword>
<feature type="chain" id="PRO_5039332595" evidence="6">
    <location>
        <begin position="26"/>
        <end position="349"/>
    </location>
</feature>
<evidence type="ECO:0000256" key="4">
    <source>
        <dbReference type="ARBA" id="ARBA00022764"/>
    </source>
</evidence>
<proteinExistence type="predicted"/>
<comment type="subcellular location">
    <subcellularLocation>
        <location evidence="1">Periplasm</location>
    </subcellularLocation>
</comment>
<accession>A0A1T5IRV6</accession>
<evidence type="ECO:0000256" key="1">
    <source>
        <dbReference type="ARBA" id="ARBA00004418"/>
    </source>
</evidence>
<dbReference type="EMBL" id="FUZT01000001">
    <property type="protein sequence ID" value="SKC41891.1"/>
    <property type="molecule type" value="Genomic_DNA"/>
</dbReference>
<evidence type="ECO:0000256" key="2">
    <source>
        <dbReference type="ARBA" id="ARBA00022448"/>
    </source>
</evidence>
<dbReference type="InterPro" id="IPR006059">
    <property type="entry name" value="SBP"/>
</dbReference>
<protein>
    <submittedName>
        <fullName evidence="7">Spermidine/putrescine transport system substrate-binding protein</fullName>
    </submittedName>
</protein>
<dbReference type="Proteomes" id="UP000190285">
    <property type="component" value="Unassembled WGS sequence"/>
</dbReference>
<name>A0A1T5IRV6_9FIRM</name>
<dbReference type="STRING" id="36842.SAMN02194393_00682"/>
<feature type="binding site" evidence="5">
    <location>
        <position position="87"/>
    </location>
    <ligand>
        <name>spermidine</name>
        <dbReference type="ChEBI" id="CHEBI:57834"/>
    </ligand>
</feature>
<dbReference type="GO" id="GO:0042597">
    <property type="term" value="C:periplasmic space"/>
    <property type="evidence" value="ECO:0007669"/>
    <property type="project" value="UniProtKB-SubCell"/>
</dbReference>
<evidence type="ECO:0000313" key="8">
    <source>
        <dbReference type="Proteomes" id="UP000190285"/>
    </source>
</evidence>
<dbReference type="PROSITE" id="PS51257">
    <property type="entry name" value="PROKAR_LIPOPROTEIN"/>
    <property type="match status" value="1"/>
</dbReference>
<sequence length="349" mass="40116">MKNTMKKSFLISFVILMLISLAACGGEDKVTLNVYNWGDYIGDGVIEEFEEKYDIKVNYEMFDTNEGMYQKIKPGAVSYDVAIPSDYMISKMIEEDMLYKIDFNNIPNYKYIDEKFKNLEYDPNNEYSVPYMWGTVGILYNKTMVDEPVDSWEILWNEKYEKEILMQDSQRETIGVALQKLGYSLNTKNLDELEEAKQELIKQKPLVLAYVVDEVKDKMISGEAALAVVWAGDAVTMIEQNPDLAYAIPKTGSNVFVDGMVIPKTSKNKKEAEMFINFMCESEIALKNTNYIGYSTPHTEAKKMLEPEIANDPVAYPSDDILEKCEVYRDLGDMVKVYDRIWTEIKASK</sequence>
<keyword evidence="8" id="KW-1185">Reference proteome</keyword>
<dbReference type="InterPro" id="IPR001188">
    <property type="entry name" value="Sperm_putr-bd"/>
</dbReference>
<dbReference type="PANTHER" id="PTHR30222">
    <property type="entry name" value="SPERMIDINE/PUTRESCINE-BINDING PERIPLASMIC PROTEIN"/>
    <property type="match status" value="1"/>
</dbReference>
<dbReference type="CDD" id="cd13663">
    <property type="entry name" value="PBP2_PotD_PotF_like_2"/>
    <property type="match status" value="1"/>
</dbReference>
<dbReference type="SUPFAM" id="SSF53850">
    <property type="entry name" value="Periplasmic binding protein-like II"/>
    <property type="match status" value="1"/>
</dbReference>
<keyword evidence="2" id="KW-0813">Transport</keyword>
<organism evidence="7 8">
    <name type="scientific">Maledivibacter halophilus</name>
    <dbReference type="NCBI Taxonomy" id="36842"/>
    <lineage>
        <taxon>Bacteria</taxon>
        <taxon>Bacillati</taxon>
        <taxon>Bacillota</taxon>
        <taxon>Clostridia</taxon>
        <taxon>Peptostreptococcales</taxon>
        <taxon>Caminicellaceae</taxon>
        <taxon>Maledivibacter</taxon>
    </lineage>
</organism>
<dbReference type="PIRSF" id="PIRSF019574">
    <property type="entry name" value="Periplasmic_polyamine_BP"/>
    <property type="match status" value="1"/>
</dbReference>